<dbReference type="HOGENOM" id="CLU_2197795_0_0_1"/>
<dbReference type="VEuPathDB" id="FungiDB:PCH_Pc12g05780"/>
<dbReference type="Proteomes" id="UP000000724">
    <property type="component" value="Contig Pc00c12"/>
</dbReference>
<name>B6GZP3_PENRW</name>
<evidence type="ECO:0000313" key="3">
    <source>
        <dbReference type="Proteomes" id="UP000000724"/>
    </source>
</evidence>
<accession>B6GZP3</accession>
<gene>
    <name evidence="2" type="ORF">Pc12g05780</name>
    <name evidence="2" type="ORF">PCH_Pc12g05780</name>
</gene>
<protein>
    <submittedName>
        <fullName evidence="2">Uncharacterized protein</fullName>
    </submittedName>
</protein>
<reference evidence="2 3" key="1">
    <citation type="journal article" date="2008" name="Nat. Biotechnol.">
        <title>Genome sequencing and analysis of the filamentous fungus Penicillium chrysogenum.</title>
        <authorList>
            <person name="van den Berg M.A."/>
            <person name="Albang R."/>
            <person name="Albermann K."/>
            <person name="Badger J.H."/>
            <person name="Daran J.-M."/>
            <person name="Driessen A.J.M."/>
            <person name="Garcia-Estrada C."/>
            <person name="Fedorova N.D."/>
            <person name="Harris D.M."/>
            <person name="Heijne W.H.M."/>
            <person name="Joardar V.S."/>
            <person name="Kiel J.A.K.W."/>
            <person name="Kovalchuk A."/>
            <person name="Martin J.F."/>
            <person name="Nierman W.C."/>
            <person name="Nijland J.G."/>
            <person name="Pronk J.T."/>
            <person name="Roubos J.A."/>
            <person name="van der Klei I.J."/>
            <person name="van Peij N.N.M.E."/>
            <person name="Veenhuis M."/>
            <person name="von Doehren H."/>
            <person name="Wagner C."/>
            <person name="Wortman J.R."/>
            <person name="Bovenberg R.A.L."/>
        </authorList>
    </citation>
    <scope>NUCLEOTIDE SEQUENCE [LARGE SCALE GENOMIC DNA]</scope>
    <source>
        <strain evidence="3">ATCC 28089 / DSM 1075 / NRRL 1951 / Wisconsin 54-1255</strain>
    </source>
</reference>
<keyword evidence="3" id="KW-1185">Reference proteome</keyword>
<sequence>MELRGYVFYRDLTFPTPYSSLGCAVLLCTTRLSATFQYLTSKALRYFLKPASPLTLFASFSSLLYQDRLIVEATKLERREIVKKKRGDDASMERRHVYEASEMTNETN</sequence>
<dbReference type="EMBL" id="AM920427">
    <property type="protein sequence ID" value="CAP80205.1"/>
    <property type="molecule type" value="Genomic_DNA"/>
</dbReference>
<evidence type="ECO:0000313" key="2">
    <source>
        <dbReference type="EMBL" id="CAP80205.1"/>
    </source>
</evidence>
<dbReference type="AlphaFoldDB" id="B6GZP3"/>
<feature type="compositionally biased region" description="Basic and acidic residues" evidence="1">
    <location>
        <begin position="85"/>
        <end position="99"/>
    </location>
</feature>
<dbReference type="PROSITE" id="PS51257">
    <property type="entry name" value="PROKAR_LIPOPROTEIN"/>
    <property type="match status" value="1"/>
</dbReference>
<organism evidence="2 3">
    <name type="scientific">Penicillium rubens (strain ATCC 28089 / DSM 1075 / NRRL 1951 / Wisconsin 54-1255)</name>
    <name type="common">Penicillium chrysogenum</name>
    <dbReference type="NCBI Taxonomy" id="500485"/>
    <lineage>
        <taxon>Eukaryota</taxon>
        <taxon>Fungi</taxon>
        <taxon>Dikarya</taxon>
        <taxon>Ascomycota</taxon>
        <taxon>Pezizomycotina</taxon>
        <taxon>Eurotiomycetes</taxon>
        <taxon>Eurotiomycetidae</taxon>
        <taxon>Eurotiales</taxon>
        <taxon>Aspergillaceae</taxon>
        <taxon>Penicillium</taxon>
        <taxon>Penicillium chrysogenum species complex</taxon>
    </lineage>
</organism>
<proteinExistence type="predicted"/>
<feature type="region of interest" description="Disordered" evidence="1">
    <location>
        <begin position="85"/>
        <end position="108"/>
    </location>
</feature>
<evidence type="ECO:0000256" key="1">
    <source>
        <dbReference type="SAM" id="MobiDB-lite"/>
    </source>
</evidence>